<name>A0A101NP24_9ACTN</name>
<dbReference type="SUPFAM" id="SSF50370">
    <property type="entry name" value="Ricin B-like lectins"/>
    <property type="match status" value="1"/>
</dbReference>
<evidence type="ECO:0000313" key="4">
    <source>
        <dbReference type="Proteomes" id="UP000054241"/>
    </source>
</evidence>
<dbReference type="InterPro" id="IPR035992">
    <property type="entry name" value="Ricin_B-like_lectins"/>
</dbReference>
<dbReference type="Pfam" id="PF14200">
    <property type="entry name" value="RicinB_lectin_2"/>
    <property type="match status" value="1"/>
</dbReference>
<dbReference type="InterPro" id="IPR000772">
    <property type="entry name" value="Ricin_B_lectin"/>
</dbReference>
<evidence type="ECO:0000256" key="1">
    <source>
        <dbReference type="SAM" id="SignalP"/>
    </source>
</evidence>
<dbReference type="EMBL" id="LMWL01000015">
    <property type="protein sequence ID" value="KUM96810.1"/>
    <property type="molecule type" value="Genomic_DNA"/>
</dbReference>
<evidence type="ECO:0000313" key="3">
    <source>
        <dbReference type="EMBL" id="KUM96810.1"/>
    </source>
</evidence>
<sequence length="144" mass="15405">MTGKLAAVAVIAPVLALAGTGQAFAASRTVTWQNYSNAKYLAYFNGKVRTTSASGPSMKWDESKQSDGTFTMKHHLTGKCLDSNGNGAVYVGSCNGGNYQRWYEINTSSGWRLKNKATGRTLQLAVSGAVNTASDSGTARQRWK</sequence>
<dbReference type="AlphaFoldDB" id="A0A101NP24"/>
<feature type="chain" id="PRO_5007101757" description="Ricin B lectin domain-containing protein" evidence="1">
    <location>
        <begin position="26"/>
        <end position="144"/>
    </location>
</feature>
<dbReference type="Proteomes" id="UP000054241">
    <property type="component" value="Unassembled WGS sequence"/>
</dbReference>
<organism evidence="3 4">
    <name type="scientific">Streptomyces cellostaticus</name>
    <dbReference type="NCBI Taxonomy" id="67285"/>
    <lineage>
        <taxon>Bacteria</taxon>
        <taxon>Bacillati</taxon>
        <taxon>Actinomycetota</taxon>
        <taxon>Actinomycetes</taxon>
        <taxon>Kitasatosporales</taxon>
        <taxon>Streptomycetaceae</taxon>
        <taxon>Streptomyces</taxon>
    </lineage>
</organism>
<keyword evidence="4" id="KW-1185">Reference proteome</keyword>
<comment type="caution">
    <text evidence="3">The sequence shown here is derived from an EMBL/GenBank/DDBJ whole genome shotgun (WGS) entry which is preliminary data.</text>
</comment>
<protein>
    <recommendedName>
        <fullName evidence="2">Ricin B lectin domain-containing protein</fullName>
    </recommendedName>
</protein>
<dbReference type="PROSITE" id="PS50231">
    <property type="entry name" value="RICIN_B_LECTIN"/>
    <property type="match status" value="1"/>
</dbReference>
<proteinExistence type="predicted"/>
<evidence type="ECO:0000259" key="2">
    <source>
        <dbReference type="Pfam" id="PF14200"/>
    </source>
</evidence>
<reference evidence="3 4" key="1">
    <citation type="submission" date="2015-10" db="EMBL/GenBank/DDBJ databases">
        <title>Draft genome sequence of Streptomyces cellostaticus DSM 40189, type strain for the species Streptomyces cellostaticus.</title>
        <authorList>
            <person name="Ruckert C."/>
            <person name="Winkler A."/>
            <person name="Kalinowski J."/>
            <person name="Kampfer P."/>
            <person name="Glaeser S."/>
        </authorList>
    </citation>
    <scope>NUCLEOTIDE SEQUENCE [LARGE SCALE GENOMIC DNA]</scope>
    <source>
        <strain evidence="3 4">DSM 40189</strain>
    </source>
</reference>
<dbReference type="Gene3D" id="2.80.10.50">
    <property type="match status" value="1"/>
</dbReference>
<feature type="domain" description="Ricin B lectin" evidence="2">
    <location>
        <begin position="59"/>
        <end position="128"/>
    </location>
</feature>
<dbReference type="RefSeq" id="WP_208615754.1">
    <property type="nucleotide sequence ID" value="NZ_BNDU01000006.1"/>
</dbReference>
<gene>
    <name evidence="3" type="ORF">AQI88_09975</name>
</gene>
<feature type="signal peptide" evidence="1">
    <location>
        <begin position="1"/>
        <end position="25"/>
    </location>
</feature>
<accession>A0A101NP24</accession>
<keyword evidence="1" id="KW-0732">Signal</keyword>
<dbReference type="CDD" id="cd23415">
    <property type="entry name" value="beta-trefoil_Ricin_AH"/>
    <property type="match status" value="1"/>
</dbReference>
<dbReference type="STRING" id="67285.AQI88_09975"/>